<keyword evidence="1" id="KW-0812">Transmembrane</keyword>
<accession>A0A1J1HU18</accession>
<proteinExistence type="predicted"/>
<name>A0A1J1HU18_9DIPT</name>
<reference evidence="2 3" key="1">
    <citation type="submission" date="2015-04" db="EMBL/GenBank/DDBJ databases">
        <authorList>
            <person name="Syromyatnikov M.Y."/>
            <person name="Popov V.N."/>
        </authorList>
    </citation>
    <scope>NUCLEOTIDE SEQUENCE [LARGE SCALE GENOMIC DNA]</scope>
</reference>
<evidence type="ECO:0000256" key="1">
    <source>
        <dbReference type="SAM" id="Phobius"/>
    </source>
</evidence>
<organism evidence="2 3">
    <name type="scientific">Clunio marinus</name>
    <dbReference type="NCBI Taxonomy" id="568069"/>
    <lineage>
        <taxon>Eukaryota</taxon>
        <taxon>Metazoa</taxon>
        <taxon>Ecdysozoa</taxon>
        <taxon>Arthropoda</taxon>
        <taxon>Hexapoda</taxon>
        <taxon>Insecta</taxon>
        <taxon>Pterygota</taxon>
        <taxon>Neoptera</taxon>
        <taxon>Endopterygota</taxon>
        <taxon>Diptera</taxon>
        <taxon>Nematocera</taxon>
        <taxon>Chironomoidea</taxon>
        <taxon>Chironomidae</taxon>
        <taxon>Clunio</taxon>
    </lineage>
</organism>
<dbReference type="OrthoDB" id="5841594at2759"/>
<evidence type="ECO:0000313" key="2">
    <source>
        <dbReference type="EMBL" id="CRK91568.1"/>
    </source>
</evidence>
<dbReference type="AlphaFoldDB" id="A0A1J1HU18"/>
<sequence>MSKSAVAILTKISLITSFSTCCLLELNTKNELKARMRMPFIQKNILLSAVGDEKKREEHR</sequence>
<evidence type="ECO:0000313" key="3">
    <source>
        <dbReference type="Proteomes" id="UP000183832"/>
    </source>
</evidence>
<keyword evidence="1" id="KW-0472">Membrane</keyword>
<gene>
    <name evidence="2" type="ORF">CLUMA_CG005223</name>
</gene>
<protein>
    <submittedName>
        <fullName evidence="2">CLUMA_CG005223, isoform A</fullName>
    </submittedName>
</protein>
<keyword evidence="3" id="KW-1185">Reference proteome</keyword>
<dbReference type="EMBL" id="CVRI01000021">
    <property type="protein sequence ID" value="CRK91568.1"/>
    <property type="molecule type" value="Genomic_DNA"/>
</dbReference>
<dbReference type="Proteomes" id="UP000183832">
    <property type="component" value="Unassembled WGS sequence"/>
</dbReference>
<feature type="transmembrane region" description="Helical" evidence="1">
    <location>
        <begin position="6"/>
        <end position="28"/>
    </location>
</feature>
<keyword evidence="1" id="KW-1133">Transmembrane helix</keyword>